<dbReference type="PROSITE" id="PS00079">
    <property type="entry name" value="MULTICOPPER_OXIDASE1"/>
    <property type="match status" value="1"/>
</dbReference>
<dbReference type="InterPro" id="IPR000923">
    <property type="entry name" value="BlueCu_1"/>
</dbReference>
<evidence type="ECO:0000313" key="5">
    <source>
        <dbReference type="EMBL" id="TDR94156.1"/>
    </source>
</evidence>
<keyword evidence="3" id="KW-0732">Signal</keyword>
<dbReference type="GO" id="GO:0005507">
    <property type="term" value="F:copper ion binding"/>
    <property type="evidence" value="ECO:0007669"/>
    <property type="project" value="InterPro"/>
</dbReference>
<dbReference type="EMBL" id="SNZR01000011">
    <property type="protein sequence ID" value="TDR94156.1"/>
    <property type="molecule type" value="Genomic_DNA"/>
</dbReference>
<dbReference type="InterPro" id="IPR008972">
    <property type="entry name" value="Cupredoxin"/>
</dbReference>
<dbReference type="Proteomes" id="UP000295122">
    <property type="component" value="Unassembled WGS sequence"/>
</dbReference>
<feature type="chain" id="PRO_5020392623" evidence="3">
    <location>
        <begin position="21"/>
        <end position="159"/>
    </location>
</feature>
<dbReference type="Pfam" id="PF00127">
    <property type="entry name" value="Copper-bind"/>
    <property type="match status" value="1"/>
</dbReference>
<dbReference type="InterPro" id="IPR050845">
    <property type="entry name" value="Cu-binding_ET"/>
</dbReference>
<dbReference type="CDD" id="cd04211">
    <property type="entry name" value="Cupredoxin_like_2"/>
    <property type="match status" value="1"/>
</dbReference>
<protein>
    <submittedName>
        <fullName evidence="5">Putative cupredoxin-like copper-binding protein</fullName>
    </submittedName>
</protein>
<keyword evidence="6" id="KW-1185">Reference proteome</keyword>
<keyword evidence="1" id="KW-0479">Metal-binding</keyword>
<dbReference type="InterPro" id="IPR033138">
    <property type="entry name" value="Cu_oxidase_CS"/>
</dbReference>
<dbReference type="PANTHER" id="PTHR38439:SF3">
    <property type="entry name" value="COPPER-RESISTANT CUPROPROTEIN COPI"/>
    <property type="match status" value="1"/>
</dbReference>
<proteinExistence type="predicted"/>
<name>A0A4R7CAU9_9HYPH</name>
<dbReference type="Gene3D" id="2.60.40.420">
    <property type="entry name" value="Cupredoxins - blue copper proteins"/>
    <property type="match status" value="1"/>
</dbReference>
<accession>A0A4R7CAU9</accession>
<feature type="domain" description="Blue (type 1) copper" evidence="4">
    <location>
        <begin position="55"/>
        <end position="158"/>
    </location>
</feature>
<dbReference type="PANTHER" id="PTHR38439">
    <property type="entry name" value="AURACYANIN-B"/>
    <property type="match status" value="1"/>
</dbReference>
<dbReference type="AlphaFoldDB" id="A0A4R7CAU9"/>
<dbReference type="GO" id="GO:0009055">
    <property type="term" value="F:electron transfer activity"/>
    <property type="evidence" value="ECO:0007669"/>
    <property type="project" value="InterPro"/>
</dbReference>
<dbReference type="SUPFAM" id="SSF49503">
    <property type="entry name" value="Cupredoxins"/>
    <property type="match status" value="1"/>
</dbReference>
<dbReference type="RefSeq" id="WP_133769077.1">
    <property type="nucleotide sequence ID" value="NZ_SNZR01000011.1"/>
</dbReference>
<evidence type="ECO:0000256" key="3">
    <source>
        <dbReference type="SAM" id="SignalP"/>
    </source>
</evidence>
<gene>
    <name evidence="5" type="ORF">EV668_1432</name>
</gene>
<evidence type="ECO:0000259" key="4">
    <source>
        <dbReference type="Pfam" id="PF00127"/>
    </source>
</evidence>
<evidence type="ECO:0000313" key="6">
    <source>
        <dbReference type="Proteomes" id="UP000295122"/>
    </source>
</evidence>
<keyword evidence="2" id="KW-0186">Copper</keyword>
<sequence length="159" mass="17034">MKTTILLAGLLALAANQAAAGPGHHHRHAHSAFAAGEPGDAKGRARIVPVTMKEQADGSMAFFPASLTVRRGEQVRFVLTNPGKVDHEFVLDSIEGNARHKAMMAESPDMAHDDPNAKRLAPGESHGLVWRFTKAGTFEYACLLPGHYEAGMKGTVTVR</sequence>
<feature type="signal peptide" evidence="3">
    <location>
        <begin position="1"/>
        <end position="20"/>
    </location>
</feature>
<evidence type="ECO:0000256" key="2">
    <source>
        <dbReference type="ARBA" id="ARBA00023008"/>
    </source>
</evidence>
<evidence type="ECO:0000256" key="1">
    <source>
        <dbReference type="ARBA" id="ARBA00022723"/>
    </source>
</evidence>
<reference evidence="5 6" key="1">
    <citation type="submission" date="2019-03" db="EMBL/GenBank/DDBJ databases">
        <title>Genomic Encyclopedia of Type Strains, Phase IV (KMG-IV): sequencing the most valuable type-strain genomes for metagenomic binning, comparative biology and taxonomic classification.</title>
        <authorList>
            <person name="Goeker M."/>
        </authorList>
    </citation>
    <scope>NUCLEOTIDE SEQUENCE [LARGE SCALE GENOMIC DNA]</scope>
    <source>
        <strain evidence="5 6">DSM 25903</strain>
    </source>
</reference>
<organism evidence="5 6">
    <name type="scientific">Enterovirga rhinocerotis</name>
    <dbReference type="NCBI Taxonomy" id="1339210"/>
    <lineage>
        <taxon>Bacteria</taxon>
        <taxon>Pseudomonadati</taxon>
        <taxon>Pseudomonadota</taxon>
        <taxon>Alphaproteobacteria</taxon>
        <taxon>Hyphomicrobiales</taxon>
        <taxon>Methylobacteriaceae</taxon>
        <taxon>Enterovirga</taxon>
    </lineage>
</organism>
<comment type="caution">
    <text evidence="5">The sequence shown here is derived from an EMBL/GenBank/DDBJ whole genome shotgun (WGS) entry which is preliminary data.</text>
</comment>
<dbReference type="OrthoDB" id="9816061at2"/>